<proteinExistence type="predicted"/>
<dbReference type="RefSeq" id="WP_147890251.1">
    <property type="nucleotide sequence ID" value="NZ_VRTS01000001.1"/>
</dbReference>
<feature type="domain" description="Glycosyltransferase subfamily 4-like N-terminal" evidence="1">
    <location>
        <begin position="22"/>
        <end position="205"/>
    </location>
</feature>
<dbReference type="GO" id="GO:0016757">
    <property type="term" value="F:glycosyltransferase activity"/>
    <property type="evidence" value="ECO:0007669"/>
    <property type="project" value="UniProtKB-ARBA"/>
</dbReference>
<evidence type="ECO:0000313" key="2">
    <source>
        <dbReference type="EMBL" id="TXK65579.1"/>
    </source>
</evidence>
<organism evidence="2 3">
    <name type="scientific">Alkalisalibacterium limincola</name>
    <dbReference type="NCBI Taxonomy" id="2699169"/>
    <lineage>
        <taxon>Bacteria</taxon>
        <taxon>Pseudomonadati</taxon>
        <taxon>Pseudomonadota</taxon>
        <taxon>Gammaproteobacteria</taxon>
        <taxon>Lysobacterales</taxon>
        <taxon>Lysobacteraceae</taxon>
        <taxon>Alkalisalibacterium</taxon>
    </lineage>
</organism>
<sequence>MAKRYLLVSRSFHPGNSPRANRTTELAKELCRQGHLVTVLTPRHPEQEALARQYGMTMVDLAQESWPEIPTSFRGKQNLVLRAVRRALLLAFDYPSIQLLWRTAKALESLPRHDVLISIAAPHPVHWGVARAHRRGRLPADVWLADCGDPYMGAENDSFPVMPYFRFPEKSFCRRADAIVVPVEGARVAYYPEFRDKIHVIPQGFRIADYAHLKAISPRSDGVVRFAYAGLFIPGRRDPSGFLQHLVERKGAFEFHVFTKSPELVAPFAKRDPRIILRGVLPRPQVMEALASMDFVVNFENVGARQTPSKLIDYWLCGRPILNVHGNKLGVKVIEQFLSGQYDEALQIERPEQYDISNVVREFDRLADDALACGLRR</sequence>
<dbReference type="InterPro" id="IPR028098">
    <property type="entry name" value="Glyco_trans_4-like_N"/>
</dbReference>
<accession>A0A5C8KV50</accession>
<protein>
    <submittedName>
        <fullName evidence="2">Glycosyltransferase family 4 protein</fullName>
    </submittedName>
</protein>
<gene>
    <name evidence="2" type="ORF">FU658_00095</name>
</gene>
<comment type="caution">
    <text evidence="2">The sequence shown here is derived from an EMBL/GenBank/DDBJ whole genome shotgun (WGS) entry which is preliminary data.</text>
</comment>
<dbReference type="AlphaFoldDB" id="A0A5C8KV50"/>
<evidence type="ECO:0000313" key="3">
    <source>
        <dbReference type="Proteomes" id="UP000321248"/>
    </source>
</evidence>
<keyword evidence="3" id="KW-1185">Reference proteome</keyword>
<dbReference type="Pfam" id="PF13439">
    <property type="entry name" value="Glyco_transf_4"/>
    <property type="match status" value="1"/>
</dbReference>
<dbReference type="Proteomes" id="UP000321248">
    <property type="component" value="Unassembled WGS sequence"/>
</dbReference>
<dbReference type="SUPFAM" id="SSF53756">
    <property type="entry name" value="UDP-Glycosyltransferase/glycogen phosphorylase"/>
    <property type="match status" value="1"/>
</dbReference>
<evidence type="ECO:0000259" key="1">
    <source>
        <dbReference type="Pfam" id="PF13439"/>
    </source>
</evidence>
<reference evidence="2 3" key="1">
    <citation type="submission" date="2019-08" db="EMBL/GenBank/DDBJ databases">
        <authorList>
            <person name="Karlyshev A.V."/>
        </authorList>
    </citation>
    <scope>NUCLEOTIDE SEQUENCE [LARGE SCALE GENOMIC DNA]</scope>
    <source>
        <strain evidence="2 3">Alg18-2.2</strain>
    </source>
</reference>
<dbReference type="EMBL" id="VRTS01000001">
    <property type="protein sequence ID" value="TXK65579.1"/>
    <property type="molecule type" value="Genomic_DNA"/>
</dbReference>
<dbReference type="OrthoDB" id="9794575at2"/>
<dbReference type="Gene3D" id="3.40.50.2000">
    <property type="entry name" value="Glycogen Phosphorylase B"/>
    <property type="match status" value="1"/>
</dbReference>
<name>A0A5C8KV50_9GAMM</name>